<evidence type="ECO:0000313" key="3">
    <source>
        <dbReference type="Proteomes" id="UP000575083"/>
    </source>
</evidence>
<evidence type="ECO:0000313" key="2">
    <source>
        <dbReference type="EMBL" id="MBB6563736.1"/>
    </source>
</evidence>
<comment type="caution">
    <text evidence="2">The sequence shown here is derived from an EMBL/GenBank/DDBJ whole genome shotgun (WGS) entry which is preliminary data.</text>
</comment>
<dbReference type="Pfam" id="PF00144">
    <property type="entry name" value="Beta-lactamase"/>
    <property type="match status" value="1"/>
</dbReference>
<accession>A0A7X0PLR4</accession>
<dbReference type="SUPFAM" id="SSF56601">
    <property type="entry name" value="beta-lactamase/transpeptidase-like"/>
    <property type="match status" value="1"/>
</dbReference>
<dbReference type="InterPro" id="IPR050789">
    <property type="entry name" value="Diverse_Enzym_Activities"/>
</dbReference>
<name>A0A7X0PLR4_9BURK</name>
<dbReference type="GO" id="GO:0016787">
    <property type="term" value="F:hydrolase activity"/>
    <property type="evidence" value="ECO:0007669"/>
    <property type="project" value="UniProtKB-KW"/>
</dbReference>
<evidence type="ECO:0000259" key="1">
    <source>
        <dbReference type="Pfam" id="PF00144"/>
    </source>
</evidence>
<organism evidence="2 3">
    <name type="scientific">Acidovorax soli</name>
    <dbReference type="NCBI Taxonomy" id="592050"/>
    <lineage>
        <taxon>Bacteria</taxon>
        <taxon>Pseudomonadati</taxon>
        <taxon>Pseudomonadota</taxon>
        <taxon>Betaproteobacteria</taxon>
        <taxon>Burkholderiales</taxon>
        <taxon>Comamonadaceae</taxon>
        <taxon>Acidovorax</taxon>
    </lineage>
</organism>
<dbReference type="EC" id="3.1.1.-" evidence="2"/>
<sequence>MTQARTTTALDAVLAQTTQRRGGAPGVVAMATDRDGNFYEGAAGTRELGRDAPMTTDSVFALFSTTKALTATCVMQLVEEGRIRLDEPAGKYVPEIDQIQVLDGFDASGLPRTRAPRRPITVNDLMLHTSGLCYEFFSADDLRFRNARNIPSVVGCSFDAIRSVLLHEPGQAWTYGVNIDWLGRIVEAQRGKRLGAVMSERIFGPLGMQDIGFGLSESMRGRRVTIHDRAEDGQLTPLPELVLPDPPPMDMGGHGLYGTVGEYMKFIRMVLNNGDGPHGRVLQAKTVEAMGTDGLAAMGLSAGGWTTSIPAFSNSGEFFAGTPKGWAYSFMTNRERTPSGRPANSLMWAGLANCFYWIDRTSGIGGYWATQILPFQDAASYPGFVEFESAIYHGR</sequence>
<dbReference type="EMBL" id="JACHLK010000022">
    <property type="protein sequence ID" value="MBB6563736.1"/>
    <property type="molecule type" value="Genomic_DNA"/>
</dbReference>
<dbReference type="PANTHER" id="PTHR43283">
    <property type="entry name" value="BETA-LACTAMASE-RELATED"/>
    <property type="match status" value="1"/>
</dbReference>
<reference evidence="2 3" key="1">
    <citation type="submission" date="2020-08" db="EMBL/GenBank/DDBJ databases">
        <title>Functional genomics of gut bacteria from endangered species of beetles.</title>
        <authorList>
            <person name="Carlos-Shanley C."/>
        </authorList>
    </citation>
    <scope>NUCLEOTIDE SEQUENCE [LARGE SCALE GENOMIC DNA]</scope>
    <source>
        <strain evidence="2 3">S00198</strain>
    </source>
</reference>
<keyword evidence="3" id="KW-1185">Reference proteome</keyword>
<dbReference type="Gene3D" id="3.40.710.10">
    <property type="entry name" value="DD-peptidase/beta-lactamase superfamily"/>
    <property type="match status" value="1"/>
</dbReference>
<proteinExistence type="predicted"/>
<dbReference type="RefSeq" id="WP_184865082.1">
    <property type="nucleotide sequence ID" value="NZ_JACHLK010000022.1"/>
</dbReference>
<dbReference type="InterPro" id="IPR001466">
    <property type="entry name" value="Beta-lactam-related"/>
</dbReference>
<keyword evidence="2" id="KW-0378">Hydrolase</keyword>
<feature type="domain" description="Beta-lactamase-related" evidence="1">
    <location>
        <begin position="18"/>
        <end position="375"/>
    </location>
</feature>
<protein>
    <submittedName>
        <fullName evidence="2">Methyl acetate hydrolase</fullName>
        <ecNumber evidence="2">3.1.1.-</ecNumber>
    </submittedName>
</protein>
<dbReference type="PANTHER" id="PTHR43283:SF3">
    <property type="entry name" value="BETA-LACTAMASE FAMILY PROTEIN (AFU_ORTHOLOGUE AFUA_5G07500)"/>
    <property type="match status" value="1"/>
</dbReference>
<dbReference type="AlphaFoldDB" id="A0A7X0PLR4"/>
<dbReference type="Proteomes" id="UP000575083">
    <property type="component" value="Unassembled WGS sequence"/>
</dbReference>
<gene>
    <name evidence="2" type="ORF">HNP48_006460</name>
</gene>
<dbReference type="InterPro" id="IPR012338">
    <property type="entry name" value="Beta-lactam/transpept-like"/>
</dbReference>